<keyword evidence="8" id="KW-0626">Porin</keyword>
<dbReference type="GO" id="GO:0046930">
    <property type="term" value="C:pore complex"/>
    <property type="evidence" value="ECO:0007669"/>
    <property type="project" value="UniProtKB-KW"/>
</dbReference>
<evidence type="ECO:0000256" key="9">
    <source>
        <dbReference type="ARBA" id="ARBA00023136"/>
    </source>
</evidence>
<accession>A0A1T0B4J9</accession>
<evidence type="ECO:0000256" key="1">
    <source>
        <dbReference type="ARBA" id="ARBA00004571"/>
    </source>
</evidence>
<dbReference type="InterPro" id="IPR050298">
    <property type="entry name" value="Gram-neg_bact_OMP"/>
</dbReference>
<comment type="subcellular location">
    <subcellularLocation>
        <location evidence="1">Cell outer membrane</location>
        <topology evidence="1">Multi-pass membrane protein</topology>
    </subcellularLocation>
</comment>
<evidence type="ECO:0000256" key="2">
    <source>
        <dbReference type="ARBA" id="ARBA00011233"/>
    </source>
</evidence>
<feature type="domain" description="Porin" evidence="12">
    <location>
        <begin position="7"/>
        <end position="342"/>
    </location>
</feature>
<dbReference type="STRING" id="123822.B0188_04690"/>
<keyword evidence="10" id="KW-0998">Cell outer membrane</keyword>
<evidence type="ECO:0000256" key="5">
    <source>
        <dbReference type="ARBA" id="ARBA00022692"/>
    </source>
</evidence>
<evidence type="ECO:0000256" key="10">
    <source>
        <dbReference type="ARBA" id="ARBA00023237"/>
    </source>
</evidence>
<dbReference type="EMBL" id="MUYB01000017">
    <property type="protein sequence ID" value="OOS04681.1"/>
    <property type="molecule type" value="Genomic_DNA"/>
</dbReference>
<gene>
    <name evidence="13" type="ORF">B0188_04690</name>
</gene>
<keyword evidence="5" id="KW-0812">Transmembrane</keyword>
<dbReference type="OrthoDB" id="784582at2"/>
<dbReference type="PANTHER" id="PTHR34501:SF9">
    <property type="entry name" value="MAJOR OUTER MEMBRANE PROTEIN P.IA"/>
    <property type="match status" value="1"/>
</dbReference>
<keyword evidence="7" id="KW-0406">Ion transport</keyword>
<dbReference type="CDD" id="cd00342">
    <property type="entry name" value="gram_neg_porins"/>
    <property type="match status" value="1"/>
</dbReference>
<sequence>MKKTIIALATVAVFASSANAATVFEKDGTKVDVNGEIGVALTKFKNERVDLVNHESKLQFNVSHKINDNLSALGGVEIGFEDENDPRNFGNPKLNKLFAGFDVNNVGKFTFGKQSTNGDDVLLNNHAHYFKAENNLFADADKSVKFRSADMHGFGFGLDYAFGDSARNNTSLEIDDDTEYKDKYVYQASLFYKGDLSQNISLDLATGYFVDKSNLNTTTKTAFQSSGWRVASQITFGPVAFGAEYGQTIFKEKLPAEFKARTITDFLVGASYQIAEPMKVYAQWQRGETRQHGDEINYVENGTIVHSYHTLPNSKIQSDTFVLGSDYKFNSNVIVYAEFAREVEKDKRTIEHNYGSPTTPQNVTREVLKGTKVTDNRFGVGLRVLF</sequence>
<dbReference type="InterPro" id="IPR033900">
    <property type="entry name" value="Gram_neg_porin_domain"/>
</dbReference>
<evidence type="ECO:0000256" key="4">
    <source>
        <dbReference type="ARBA" id="ARBA00022452"/>
    </source>
</evidence>
<dbReference type="InterPro" id="IPR023614">
    <property type="entry name" value="Porin_dom_sf"/>
</dbReference>
<proteinExistence type="predicted"/>
<reference evidence="13 14" key="1">
    <citation type="submission" date="2017-02" db="EMBL/GenBank/DDBJ databases">
        <title>Draft genome sequence of Haemophilus felis CCUG 31170 type strain.</title>
        <authorList>
            <person name="Engstrom-Jakobsson H."/>
            <person name="Salva-Serra F."/>
            <person name="Thorell K."/>
            <person name="Gonzales-Siles L."/>
            <person name="Karlsson R."/>
            <person name="Boulund F."/>
            <person name="Engstrand L."/>
            <person name="Kristiansson E."/>
            <person name="Moore E."/>
        </authorList>
    </citation>
    <scope>NUCLEOTIDE SEQUENCE [LARGE SCALE GENOMIC DNA]</scope>
    <source>
        <strain evidence="13 14">CCUG 31170</strain>
    </source>
</reference>
<comment type="subunit">
    <text evidence="2">Homotrimer.</text>
</comment>
<evidence type="ECO:0000313" key="14">
    <source>
        <dbReference type="Proteomes" id="UP000190023"/>
    </source>
</evidence>
<keyword evidence="14" id="KW-1185">Reference proteome</keyword>
<dbReference type="GO" id="GO:0006811">
    <property type="term" value="P:monoatomic ion transport"/>
    <property type="evidence" value="ECO:0007669"/>
    <property type="project" value="UniProtKB-KW"/>
</dbReference>
<feature type="signal peptide" evidence="11">
    <location>
        <begin position="1"/>
        <end position="20"/>
    </location>
</feature>
<dbReference type="Proteomes" id="UP000190023">
    <property type="component" value="Unassembled WGS sequence"/>
</dbReference>
<evidence type="ECO:0000313" key="13">
    <source>
        <dbReference type="EMBL" id="OOS04681.1"/>
    </source>
</evidence>
<comment type="caution">
    <text evidence="13">The sequence shown here is derived from an EMBL/GenBank/DDBJ whole genome shotgun (WGS) entry which is preliminary data.</text>
</comment>
<dbReference type="SUPFAM" id="SSF56935">
    <property type="entry name" value="Porins"/>
    <property type="match status" value="1"/>
</dbReference>
<organism evidence="13 14">
    <name type="scientific">[Haemophilus] felis</name>
    <dbReference type="NCBI Taxonomy" id="123822"/>
    <lineage>
        <taxon>Bacteria</taxon>
        <taxon>Pseudomonadati</taxon>
        <taxon>Pseudomonadota</taxon>
        <taxon>Gammaproteobacteria</taxon>
        <taxon>Pasteurellales</taxon>
        <taxon>Pasteurellaceae</taxon>
    </lineage>
</organism>
<keyword evidence="9" id="KW-0472">Membrane</keyword>
<dbReference type="GO" id="GO:0015288">
    <property type="term" value="F:porin activity"/>
    <property type="evidence" value="ECO:0007669"/>
    <property type="project" value="UniProtKB-KW"/>
</dbReference>
<dbReference type="PANTHER" id="PTHR34501">
    <property type="entry name" value="PROTEIN YDDL-RELATED"/>
    <property type="match status" value="1"/>
</dbReference>
<name>A0A1T0B4J9_9PAST</name>
<dbReference type="Pfam" id="PF13609">
    <property type="entry name" value="Porin_4"/>
    <property type="match status" value="1"/>
</dbReference>
<dbReference type="AlphaFoldDB" id="A0A1T0B4J9"/>
<evidence type="ECO:0000259" key="12">
    <source>
        <dbReference type="Pfam" id="PF13609"/>
    </source>
</evidence>
<evidence type="ECO:0000256" key="7">
    <source>
        <dbReference type="ARBA" id="ARBA00023065"/>
    </source>
</evidence>
<dbReference type="Gene3D" id="2.40.160.10">
    <property type="entry name" value="Porin"/>
    <property type="match status" value="1"/>
</dbReference>
<feature type="chain" id="PRO_5012345768" description="Porin domain-containing protein" evidence="11">
    <location>
        <begin position="21"/>
        <end position="386"/>
    </location>
</feature>
<keyword evidence="4" id="KW-1134">Transmembrane beta strand</keyword>
<dbReference type="GO" id="GO:0009279">
    <property type="term" value="C:cell outer membrane"/>
    <property type="evidence" value="ECO:0007669"/>
    <property type="project" value="UniProtKB-SubCell"/>
</dbReference>
<evidence type="ECO:0000256" key="8">
    <source>
        <dbReference type="ARBA" id="ARBA00023114"/>
    </source>
</evidence>
<evidence type="ECO:0000256" key="11">
    <source>
        <dbReference type="SAM" id="SignalP"/>
    </source>
</evidence>
<keyword evidence="3" id="KW-0813">Transport</keyword>
<protein>
    <recommendedName>
        <fullName evidence="12">Porin domain-containing protein</fullName>
    </recommendedName>
</protein>
<evidence type="ECO:0000256" key="6">
    <source>
        <dbReference type="ARBA" id="ARBA00022729"/>
    </source>
</evidence>
<keyword evidence="6 11" id="KW-0732">Signal</keyword>
<evidence type="ECO:0000256" key="3">
    <source>
        <dbReference type="ARBA" id="ARBA00022448"/>
    </source>
</evidence>